<evidence type="ECO:0000256" key="4">
    <source>
        <dbReference type="ARBA" id="ARBA00022842"/>
    </source>
</evidence>
<dbReference type="Gramene" id="OE9A024391T1">
    <property type="protein sequence ID" value="OE9A024391C1"/>
    <property type="gene ID" value="OE9A024391"/>
</dbReference>
<comment type="cofactor">
    <cofactor evidence="1">
        <name>Mg(2+)</name>
        <dbReference type="ChEBI" id="CHEBI:18420"/>
    </cofactor>
</comment>
<evidence type="ECO:0000256" key="2">
    <source>
        <dbReference type="ARBA" id="ARBA00006706"/>
    </source>
</evidence>
<dbReference type="GO" id="GO:0046872">
    <property type="term" value="F:metal ion binding"/>
    <property type="evidence" value="ECO:0007669"/>
    <property type="project" value="UniProtKB-KW"/>
</dbReference>
<dbReference type="Gene3D" id="1.10.600.10">
    <property type="entry name" value="Farnesyl Diphosphate Synthase"/>
    <property type="match status" value="1"/>
</dbReference>
<evidence type="ECO:0000256" key="1">
    <source>
        <dbReference type="ARBA" id="ARBA00001946"/>
    </source>
</evidence>
<protein>
    <submittedName>
        <fullName evidence="5">Geranylgeranyl pyrophosphate synthase, chloroplastic-like</fullName>
    </submittedName>
</protein>
<dbReference type="PANTHER" id="PTHR43281:SF24">
    <property type="entry name" value="OS07G0580900 PROTEIN"/>
    <property type="match status" value="1"/>
</dbReference>
<dbReference type="EMBL" id="CACTIH010000471">
    <property type="protein sequence ID" value="CAA2960928.1"/>
    <property type="molecule type" value="Genomic_DNA"/>
</dbReference>
<dbReference type="Proteomes" id="UP000594638">
    <property type="component" value="Unassembled WGS sequence"/>
</dbReference>
<feature type="non-terminal residue" evidence="5">
    <location>
        <position position="1"/>
    </location>
</feature>
<gene>
    <name evidence="5" type="ORF">OLEA9_A024391</name>
</gene>
<dbReference type="CDD" id="cd00867">
    <property type="entry name" value="Trans_IPPS"/>
    <property type="match status" value="1"/>
</dbReference>
<comment type="caution">
    <text evidence="5">The sequence shown here is derived from an EMBL/GenBank/DDBJ whole genome shotgun (WGS) entry which is preliminary data.</text>
</comment>
<dbReference type="GO" id="GO:0004311">
    <property type="term" value="F:geranylgeranyl diphosphate synthase activity"/>
    <property type="evidence" value="ECO:0007669"/>
    <property type="project" value="TreeGrafter"/>
</dbReference>
<dbReference type="PANTHER" id="PTHR43281">
    <property type="entry name" value="FARNESYL DIPHOSPHATE SYNTHASE"/>
    <property type="match status" value="1"/>
</dbReference>
<reference evidence="5 6" key="1">
    <citation type="submission" date="2019-12" db="EMBL/GenBank/DDBJ databases">
        <authorList>
            <person name="Alioto T."/>
            <person name="Alioto T."/>
            <person name="Gomez Garrido J."/>
        </authorList>
    </citation>
    <scope>NUCLEOTIDE SEQUENCE [LARGE SCALE GENOMIC DNA]</scope>
</reference>
<dbReference type="InterPro" id="IPR008949">
    <property type="entry name" value="Isoprenoid_synthase_dom_sf"/>
</dbReference>
<organism evidence="5 6">
    <name type="scientific">Olea europaea subsp. europaea</name>
    <dbReference type="NCBI Taxonomy" id="158383"/>
    <lineage>
        <taxon>Eukaryota</taxon>
        <taxon>Viridiplantae</taxon>
        <taxon>Streptophyta</taxon>
        <taxon>Embryophyta</taxon>
        <taxon>Tracheophyta</taxon>
        <taxon>Spermatophyta</taxon>
        <taxon>Magnoliopsida</taxon>
        <taxon>eudicotyledons</taxon>
        <taxon>Gunneridae</taxon>
        <taxon>Pentapetalae</taxon>
        <taxon>asterids</taxon>
        <taxon>lamiids</taxon>
        <taxon>Lamiales</taxon>
        <taxon>Oleaceae</taxon>
        <taxon>Oleeae</taxon>
        <taxon>Olea</taxon>
    </lineage>
</organism>
<evidence type="ECO:0000313" key="6">
    <source>
        <dbReference type="Proteomes" id="UP000594638"/>
    </source>
</evidence>
<sequence>MLQKINAVNKVLDAVVPLRNPTKIHEAMRYSFLSGGKRICSIVCIAFVDGNESIAMPSACALEMVHAACLMHDYLSCTDSDDLRRWKPSNHKVFGEYVIVLAGCALVTCAFEHIVTTIVGVKLEKILRVIGELARLIGLEGVVVGQVDDLESGGQDQSDMGFEKLEYIHFHKTTAALEASAIAGAMLEKKSVAITCMT</sequence>
<keyword evidence="3" id="KW-0479">Metal-binding</keyword>
<dbReference type="SUPFAM" id="SSF48576">
    <property type="entry name" value="Terpenoid synthases"/>
    <property type="match status" value="1"/>
</dbReference>
<proteinExistence type="inferred from homology"/>
<keyword evidence="6" id="KW-1185">Reference proteome</keyword>
<accession>A0A8S0Q881</accession>
<dbReference type="GO" id="GO:0008299">
    <property type="term" value="P:isoprenoid biosynthetic process"/>
    <property type="evidence" value="ECO:0007669"/>
    <property type="project" value="InterPro"/>
</dbReference>
<evidence type="ECO:0000313" key="5">
    <source>
        <dbReference type="EMBL" id="CAA2960928.1"/>
    </source>
</evidence>
<evidence type="ECO:0000256" key="3">
    <source>
        <dbReference type="ARBA" id="ARBA00022723"/>
    </source>
</evidence>
<keyword evidence="4" id="KW-0460">Magnesium</keyword>
<name>A0A8S0Q881_OLEEU</name>
<comment type="similarity">
    <text evidence="2">Belongs to the FPP/GGPP synthase family.</text>
</comment>
<dbReference type="AlphaFoldDB" id="A0A8S0Q881"/>
<dbReference type="Pfam" id="PF00348">
    <property type="entry name" value="polyprenyl_synt"/>
    <property type="match status" value="1"/>
</dbReference>
<dbReference type="InterPro" id="IPR000092">
    <property type="entry name" value="Polyprenyl_synt"/>
</dbReference>
<dbReference type="OrthoDB" id="6921389at2759"/>